<dbReference type="Proteomes" id="UP000199546">
    <property type="component" value="Unassembled WGS sequence"/>
</dbReference>
<dbReference type="EMBL" id="FPBA01000030">
    <property type="protein sequence ID" value="SFU05322.1"/>
    <property type="molecule type" value="Genomic_DNA"/>
</dbReference>
<dbReference type="AlphaFoldDB" id="A0A1I7D108"/>
<dbReference type="STRING" id="1296565.SAMN05660657_05136"/>
<protein>
    <recommendedName>
        <fullName evidence="3">DUF3039 domain-containing protein</fullName>
    </recommendedName>
</protein>
<proteinExistence type="predicted"/>
<sequence>MHPDAAADALHAVEVHRNAEELMGEPEVALCGVIVAVLDDPWPETDTTGLCPSCRELTD</sequence>
<organism evidence="1 2">
    <name type="scientific">Geodermatophilus amargosae</name>
    <dbReference type="NCBI Taxonomy" id="1296565"/>
    <lineage>
        <taxon>Bacteria</taxon>
        <taxon>Bacillati</taxon>
        <taxon>Actinomycetota</taxon>
        <taxon>Actinomycetes</taxon>
        <taxon>Geodermatophilales</taxon>
        <taxon>Geodermatophilaceae</taxon>
        <taxon>Geodermatophilus</taxon>
    </lineage>
</organism>
<keyword evidence="2" id="KW-1185">Reference proteome</keyword>
<evidence type="ECO:0008006" key="3">
    <source>
        <dbReference type="Google" id="ProtNLM"/>
    </source>
</evidence>
<accession>A0A1I7D108</accession>
<dbReference type="OrthoDB" id="5195746at2"/>
<evidence type="ECO:0000313" key="2">
    <source>
        <dbReference type="Proteomes" id="UP000199546"/>
    </source>
</evidence>
<evidence type="ECO:0000313" key="1">
    <source>
        <dbReference type="EMBL" id="SFU05322.1"/>
    </source>
</evidence>
<gene>
    <name evidence="1" type="ORF">SAMN05660657_05136</name>
</gene>
<reference evidence="2" key="1">
    <citation type="submission" date="2016-10" db="EMBL/GenBank/DDBJ databases">
        <authorList>
            <person name="Varghese N."/>
            <person name="Submissions S."/>
        </authorList>
    </citation>
    <scope>NUCLEOTIDE SEQUENCE [LARGE SCALE GENOMIC DNA]</scope>
    <source>
        <strain evidence="2">DSM 46136</strain>
    </source>
</reference>
<name>A0A1I7D108_9ACTN</name>
<dbReference type="RefSeq" id="WP_093584125.1">
    <property type="nucleotide sequence ID" value="NZ_FPBA01000030.1"/>
</dbReference>